<dbReference type="VEuPathDB" id="FungiDB:YALI1_C23323g"/>
<sequence>MSCHQFSCNHGGEICSFLSGLTVTTNDEAVGWVAEVRLDFDSFILSTVYERDKKTLSLLQSSSWRRMQLYYSYRPVGTAIGDEPISLKEPFDEESFEALDDFDHIDDLPDADNRKVIRMLEPGDAIVAHARSANVASMRRSRV</sequence>
<dbReference type="GeneID" id="90949508"/>
<dbReference type="RefSeq" id="XP_068138536.1">
    <property type="nucleotide sequence ID" value="XM_068282435.1"/>
</dbReference>
<dbReference type="EMBL" id="CP017555">
    <property type="protein sequence ID" value="AOW02962.1"/>
    <property type="molecule type" value="Genomic_DNA"/>
</dbReference>
<protein>
    <submittedName>
        <fullName evidence="1">Uncharacterized protein</fullName>
    </submittedName>
</protein>
<proteinExistence type="predicted"/>
<organism evidence="1 2">
    <name type="scientific">Yarrowia lipolytica</name>
    <name type="common">Candida lipolytica</name>
    <dbReference type="NCBI Taxonomy" id="4952"/>
    <lineage>
        <taxon>Eukaryota</taxon>
        <taxon>Fungi</taxon>
        <taxon>Dikarya</taxon>
        <taxon>Ascomycota</taxon>
        <taxon>Saccharomycotina</taxon>
        <taxon>Dipodascomycetes</taxon>
        <taxon>Dipodascales</taxon>
        <taxon>Dipodascales incertae sedis</taxon>
        <taxon>Yarrowia</taxon>
    </lineage>
</organism>
<dbReference type="AlphaFoldDB" id="A0A1D8NBF8"/>
<evidence type="ECO:0000313" key="2">
    <source>
        <dbReference type="Proteomes" id="UP000182444"/>
    </source>
</evidence>
<reference evidence="1 2" key="1">
    <citation type="journal article" date="2016" name="PLoS ONE">
        <title>Sequence Assembly of Yarrowia lipolytica Strain W29/CLIB89 Shows Transposable Element Diversity.</title>
        <authorList>
            <person name="Magnan C."/>
            <person name="Yu J."/>
            <person name="Chang I."/>
            <person name="Jahn E."/>
            <person name="Kanomata Y."/>
            <person name="Wu J."/>
            <person name="Zeller M."/>
            <person name="Oakes M."/>
            <person name="Baldi P."/>
            <person name="Sandmeyer S."/>
        </authorList>
    </citation>
    <scope>NUCLEOTIDE SEQUENCE [LARGE SCALE GENOMIC DNA]</scope>
    <source>
        <strain evidence="2">CLIB89(W29)</strain>
    </source>
</reference>
<evidence type="ECO:0000313" key="1">
    <source>
        <dbReference type="EMBL" id="AOW02962.1"/>
    </source>
</evidence>
<dbReference type="VEuPathDB" id="FungiDB:YALI0_E04312g"/>
<gene>
    <name evidence="1" type="ORF">YALI1_C23323g</name>
</gene>
<dbReference type="Proteomes" id="UP000182444">
    <property type="component" value="Chromosome 1C"/>
</dbReference>
<name>A0A1D8NBF8_YARLL</name>
<accession>A0A1D8NBF8</accession>